<dbReference type="Gene3D" id="3.30.420.10">
    <property type="entry name" value="Ribonuclease H-like superfamily/Ribonuclease H"/>
    <property type="match status" value="1"/>
</dbReference>
<dbReference type="PANTHER" id="PTHR46889">
    <property type="entry name" value="TRANSPOSASE INSF FOR INSERTION SEQUENCE IS3B-RELATED"/>
    <property type="match status" value="1"/>
</dbReference>
<dbReference type="InterPro" id="IPR036397">
    <property type="entry name" value="RNaseH_sf"/>
</dbReference>
<sequence>MKENGIKGKARRKYKATTYSDHDMPVAANVLNRNFTAERPGQKMVSDITYIPTDEGWLYLAGVMDLCGRKMVGVAMDSRMTKKLVMDALQDAINHTTDVNGCILHSDRGSQYCSKAYVEMAGKTGFTMSMSRKGNCWDNAPMESFWGTLKQEWLNEKHFRPRAEAKAAVFEYIWIFYNRQRIHSTNDYETPEEYYAARENLEKAAA</sequence>
<feature type="domain" description="Integrase catalytic" evidence="1">
    <location>
        <begin position="36"/>
        <end position="199"/>
    </location>
</feature>
<name>A0A1H0VFS6_SELRU</name>
<dbReference type="PANTHER" id="PTHR46889:SF4">
    <property type="entry name" value="TRANSPOSASE INSO FOR INSERTION SEQUENCE ELEMENT IS911B-RELATED"/>
    <property type="match status" value="1"/>
</dbReference>
<dbReference type="EMBL" id="FNJQ01000053">
    <property type="protein sequence ID" value="SDP77065.1"/>
    <property type="molecule type" value="Genomic_DNA"/>
</dbReference>
<dbReference type="InterPro" id="IPR012337">
    <property type="entry name" value="RNaseH-like_sf"/>
</dbReference>
<dbReference type="AlphaFoldDB" id="A0A1H0VFS6"/>
<evidence type="ECO:0000313" key="2">
    <source>
        <dbReference type="EMBL" id="SDP77065.1"/>
    </source>
</evidence>
<evidence type="ECO:0000313" key="3">
    <source>
        <dbReference type="Proteomes" id="UP000182412"/>
    </source>
</evidence>
<evidence type="ECO:0000259" key="1">
    <source>
        <dbReference type="PROSITE" id="PS50994"/>
    </source>
</evidence>
<dbReference type="NCBIfam" id="NF033516">
    <property type="entry name" value="transpos_IS3"/>
    <property type="match status" value="1"/>
</dbReference>
<dbReference type="InterPro" id="IPR050900">
    <property type="entry name" value="Transposase_IS3/IS150/IS904"/>
</dbReference>
<gene>
    <name evidence="2" type="ORF">SAMN05216366_15312</name>
</gene>
<dbReference type="SUPFAM" id="SSF53098">
    <property type="entry name" value="Ribonuclease H-like"/>
    <property type="match status" value="1"/>
</dbReference>
<dbReference type="GO" id="GO:0003676">
    <property type="term" value="F:nucleic acid binding"/>
    <property type="evidence" value="ECO:0007669"/>
    <property type="project" value="InterPro"/>
</dbReference>
<organism evidence="2 3">
    <name type="scientific">Selenomonas ruminantium</name>
    <dbReference type="NCBI Taxonomy" id="971"/>
    <lineage>
        <taxon>Bacteria</taxon>
        <taxon>Bacillati</taxon>
        <taxon>Bacillota</taxon>
        <taxon>Negativicutes</taxon>
        <taxon>Selenomonadales</taxon>
        <taxon>Selenomonadaceae</taxon>
        <taxon>Selenomonas</taxon>
    </lineage>
</organism>
<dbReference type="Proteomes" id="UP000182412">
    <property type="component" value="Unassembled WGS sequence"/>
</dbReference>
<accession>A0A1H0VFS6</accession>
<dbReference type="PROSITE" id="PS50994">
    <property type="entry name" value="INTEGRASE"/>
    <property type="match status" value="1"/>
</dbReference>
<dbReference type="InterPro" id="IPR001584">
    <property type="entry name" value="Integrase_cat-core"/>
</dbReference>
<dbReference type="Pfam" id="PF00665">
    <property type="entry name" value="rve"/>
    <property type="match status" value="1"/>
</dbReference>
<dbReference type="Pfam" id="PF13333">
    <property type="entry name" value="rve_2"/>
    <property type="match status" value="1"/>
</dbReference>
<proteinExistence type="predicted"/>
<dbReference type="InterPro" id="IPR048020">
    <property type="entry name" value="Transpos_IS3"/>
</dbReference>
<reference evidence="2 3" key="1">
    <citation type="submission" date="2016-10" db="EMBL/GenBank/DDBJ databases">
        <authorList>
            <person name="de Groot N.N."/>
        </authorList>
    </citation>
    <scope>NUCLEOTIDE SEQUENCE [LARGE SCALE GENOMIC DNA]</scope>
    <source>
        <strain evidence="2 3">S137</strain>
    </source>
</reference>
<protein>
    <submittedName>
        <fullName evidence="2">Putative transposase</fullName>
    </submittedName>
</protein>
<dbReference type="GO" id="GO:0015074">
    <property type="term" value="P:DNA integration"/>
    <property type="evidence" value="ECO:0007669"/>
    <property type="project" value="InterPro"/>
</dbReference>